<feature type="domain" description="EF-hand" evidence="7">
    <location>
        <begin position="1040"/>
        <end position="1075"/>
    </location>
</feature>
<feature type="region of interest" description="Disordered" evidence="6">
    <location>
        <begin position="185"/>
        <end position="248"/>
    </location>
</feature>
<dbReference type="EMBL" id="CP119916">
    <property type="protein sequence ID" value="WFD14334.1"/>
    <property type="molecule type" value="Genomic_DNA"/>
</dbReference>
<evidence type="ECO:0000256" key="1">
    <source>
        <dbReference type="ARBA" id="ARBA00009763"/>
    </source>
</evidence>
<dbReference type="InterPro" id="IPR006597">
    <property type="entry name" value="Sel1-like"/>
</dbReference>
<evidence type="ECO:0000256" key="4">
    <source>
        <dbReference type="ARBA" id="ARBA00022737"/>
    </source>
</evidence>
<feature type="domain" description="EF-hand" evidence="7">
    <location>
        <begin position="1077"/>
        <end position="1112"/>
    </location>
</feature>
<feature type="compositionally biased region" description="Basic residues" evidence="6">
    <location>
        <begin position="440"/>
        <end position="449"/>
    </location>
</feature>
<dbReference type="FunFam" id="1.10.238.10:FF:000006">
    <property type="entry name" value="Calmodulin 1"/>
    <property type="match status" value="1"/>
</dbReference>
<dbReference type="InterPro" id="IPR051726">
    <property type="entry name" value="Chitin_Synth_Reg"/>
</dbReference>
<evidence type="ECO:0000256" key="3">
    <source>
        <dbReference type="ARBA" id="ARBA00022723"/>
    </source>
</evidence>
<name>A0AAJ6CIR8_9BASI</name>
<evidence type="ECO:0000259" key="7">
    <source>
        <dbReference type="PROSITE" id="PS50222"/>
    </source>
</evidence>
<keyword evidence="9" id="KW-1185">Reference proteome</keyword>
<feature type="compositionally biased region" description="Polar residues" evidence="6">
    <location>
        <begin position="135"/>
        <end position="152"/>
    </location>
</feature>
<dbReference type="Proteomes" id="UP001217582">
    <property type="component" value="Chromosome 1"/>
</dbReference>
<feature type="region of interest" description="Disordered" evidence="6">
    <location>
        <begin position="1"/>
        <end position="108"/>
    </location>
</feature>
<feature type="region of interest" description="Disordered" evidence="6">
    <location>
        <begin position="356"/>
        <end position="395"/>
    </location>
</feature>
<proteinExistence type="inferred from homology"/>
<feature type="region of interest" description="Disordered" evidence="6">
    <location>
        <begin position="292"/>
        <end position="320"/>
    </location>
</feature>
<dbReference type="GO" id="GO:0005737">
    <property type="term" value="C:cytoplasm"/>
    <property type="evidence" value="ECO:0007669"/>
    <property type="project" value="UniProtKB-ARBA"/>
</dbReference>
<feature type="compositionally biased region" description="Polar residues" evidence="6">
    <location>
        <begin position="362"/>
        <end position="372"/>
    </location>
</feature>
<dbReference type="SUPFAM" id="SSF81901">
    <property type="entry name" value="HCP-like"/>
    <property type="match status" value="1"/>
</dbReference>
<dbReference type="Pfam" id="PF13499">
    <property type="entry name" value="EF-hand_7"/>
    <property type="match status" value="2"/>
</dbReference>
<feature type="compositionally biased region" description="Pro residues" evidence="6">
    <location>
        <begin position="1"/>
        <end position="11"/>
    </location>
</feature>
<dbReference type="InterPro" id="IPR002048">
    <property type="entry name" value="EF_hand_dom"/>
</dbReference>
<dbReference type="FunFam" id="1.10.238.10:FF:000034">
    <property type="entry name" value="Calmodulin"/>
    <property type="match status" value="1"/>
</dbReference>
<dbReference type="InterPro" id="IPR018247">
    <property type="entry name" value="EF_Hand_1_Ca_BS"/>
</dbReference>
<dbReference type="GO" id="GO:0005509">
    <property type="term" value="F:calcium ion binding"/>
    <property type="evidence" value="ECO:0007669"/>
    <property type="project" value="InterPro"/>
</dbReference>
<evidence type="ECO:0000313" key="8">
    <source>
        <dbReference type="EMBL" id="WFD14334.1"/>
    </source>
</evidence>
<protein>
    <recommendedName>
        <fullName evidence="2">Calmodulin</fullName>
    </recommendedName>
</protein>
<feature type="compositionally biased region" description="Basic and acidic residues" evidence="6">
    <location>
        <begin position="229"/>
        <end position="240"/>
    </location>
</feature>
<dbReference type="PROSITE" id="PS50222">
    <property type="entry name" value="EF_HAND_2"/>
    <property type="match status" value="4"/>
</dbReference>
<feature type="region of interest" description="Disordered" evidence="6">
    <location>
        <begin position="135"/>
        <end position="166"/>
    </location>
</feature>
<dbReference type="InterPro" id="IPR011992">
    <property type="entry name" value="EF-hand-dom_pair"/>
</dbReference>
<feature type="domain" description="EF-hand" evidence="7">
    <location>
        <begin position="1004"/>
        <end position="1039"/>
    </location>
</feature>
<keyword evidence="4" id="KW-0677">Repeat</keyword>
<dbReference type="PANTHER" id="PTHR46430:SF3">
    <property type="entry name" value="ACTIVATOR OF C KINASE PROTEIN 1"/>
    <property type="match status" value="1"/>
</dbReference>
<accession>A0AAJ6CIR8</accession>
<sequence>MGSSDPNPPLPSLVVTPADAHGLDAARSIPTSPTTEAGPPLSPAAVITSPLVSDLERWAPAPEPEQPLKSQHERTHSRTGSSGAPQMRSRAPLPSMPKPIGPQEDAKNKIASYESDVFKAQNWRRWMGINALARATSSNTERHSLFSSSTSSQKHHAPVATPNPALDIDVGSSAALETVAIVNPDSASSRSPSISQAFSSASSEPPSSFNTQEPFSKKSATSIPALVKDVNRPVDPKDTPSRSNSIQDPDAALQHVKQIASNVHSKLSASHIARPTPQTKVVRPTPQVPSALLDSRWSASDTTLPLTDDERRNTLSEWDDQGDESMQILSLAHNNVFTNKDMHAQMRHMRKMPAELRDENTSSRSNKANQASPEDGPHPAPARTPSPFSGAGLPRLSSLLRSSQRLDAQSIYELPASRRGTPDHRPCTPSTSPASASRPHVWRRRKLRAWNKTLAEDDMESDNEDPRHARQGGARVYTTPADPDNPEYVYDMLHENQRGIVLFGVSKRFSSNVLSAFDPSPWTDTQGMNTSLTTMTMQLPDPTWEWVHPTWMIDMTGNTDEDGWQYSGSFTGLQFWRRPIQVSSKAGPQQWWQAFHMFAHYVDINRAARRESKEATRPDEGIEALMRSIRSRSARWTGKPGIWTFVRRRRWVRLRRRIAHIHLNKGASVMTADGATVILPDRNDSTSASLIQAREKEEEALEPARKEIEEERASSFSETEQVIVALERLRLLLPFFLISQPQLSELFPSDGPPLHELDAWQHHFRIILEQETCIFNPFFSLGWIQRWLARDDLRHLTRPLRAQEREYQKTHAHYRETGKSAGSATFLAPPADKIHDACPTQPPNNPTDSFLQFAHESSDVRPMIIRKAVVEHNFEMVLILMRLCMIDRLRISLWLEWLHLSRGPKNMLENDMSDSPLKFVQQEWYRRCASVHQIHQLGSTPAMFPPLVERILRTRIYNFTRSLPILLDVWDILVVHLDEEQNKLPVCTLLLFWTSRAHAGTHTNMNKEFKEAFSLFDKDGDGSITTRELGTVMRSLGQNPTEAELQDMVNEIDADGDGTIDFPEFLTMMARKMKDTDSEEEIKEAFRVFDKDGNGFISAAELRHVYVCDGYAHACSGEKLSDQEVEEMIREADTDGDGQINYDEFVRVRMHASLITAADDDEQVIKKIPAIVRGAQFMTENTISPGGVAYMPTAYLQSSMPSSPAHSTYAPSIDAASSMPRASIAPSTPRIRSPPLSVLSSPRAADWRYSRDSLDPTVVPYTKEYIENYRRRIKNEQDVEALMMYALYLIEAAKRTLDPHDSEKQARKYREALLSESVKIIKKLATSGTAPGKPPYADAQFYLANCYGNGKLGMSIDHAKSYHLYVQASKQNHPAATYRTAVCNEVGAGTKRNPKLGVLFYRKAASLGDTAGMYKLGMILLYGLLEQHPNSREAIVWLKRAADQADEDNPHALYELATHYADPSNRFVPFDPSLARNLYTQAARLGHTPSQCKLGEGYANGSLGCPVDPRSSIMWYNTAAMRGDGQAELALSGWYLTGAEGVLQQSDIEAYTWARRAAGKGIANAEYAVGHYTEIGIGTAVDMDEAVRWYTRAAAQQHPRAMQRLKDLKSHGGRIALKVPDADCVVM</sequence>
<evidence type="ECO:0000256" key="2">
    <source>
        <dbReference type="ARBA" id="ARBA00020786"/>
    </source>
</evidence>
<feature type="compositionally biased region" description="Polar residues" evidence="6">
    <location>
        <begin position="209"/>
        <end position="222"/>
    </location>
</feature>
<feature type="compositionally biased region" description="Low complexity" evidence="6">
    <location>
        <begin position="186"/>
        <end position="208"/>
    </location>
</feature>
<feature type="region of interest" description="Disordered" evidence="6">
    <location>
        <begin position="413"/>
        <end position="483"/>
    </location>
</feature>
<dbReference type="PROSITE" id="PS00018">
    <property type="entry name" value="EF_HAND_1"/>
    <property type="match status" value="4"/>
</dbReference>
<dbReference type="PANTHER" id="PTHR46430">
    <property type="entry name" value="PROTEIN SKT5-RELATED"/>
    <property type="match status" value="1"/>
</dbReference>
<evidence type="ECO:0000256" key="5">
    <source>
        <dbReference type="ARBA" id="ARBA00022837"/>
    </source>
</evidence>
<organism evidence="8 9">
    <name type="scientific">Malassezia arunalokei</name>
    <dbReference type="NCBI Taxonomy" id="1514897"/>
    <lineage>
        <taxon>Eukaryota</taxon>
        <taxon>Fungi</taxon>
        <taxon>Dikarya</taxon>
        <taxon>Basidiomycota</taxon>
        <taxon>Ustilaginomycotina</taxon>
        <taxon>Malasseziomycetes</taxon>
        <taxon>Malasseziales</taxon>
        <taxon>Malasseziaceae</taxon>
        <taxon>Malassezia</taxon>
    </lineage>
</organism>
<gene>
    <name evidence="8" type="ORF">MARU1_000335</name>
</gene>
<dbReference type="InterPro" id="IPR011990">
    <property type="entry name" value="TPR-like_helical_dom_sf"/>
</dbReference>
<keyword evidence="3" id="KW-0479">Metal-binding</keyword>
<dbReference type="SMART" id="SM00054">
    <property type="entry name" value="EFh"/>
    <property type="match status" value="4"/>
</dbReference>
<feature type="domain" description="EF-hand" evidence="7">
    <location>
        <begin position="1120"/>
        <end position="1155"/>
    </location>
</feature>
<reference evidence="8 9" key="1">
    <citation type="submission" date="2023-03" db="EMBL/GenBank/DDBJ databases">
        <title>Mating type loci evolution in Malassezia.</title>
        <authorList>
            <person name="Coelho M.A."/>
        </authorList>
    </citation>
    <scope>NUCLEOTIDE SEQUENCE [LARGE SCALE GENOMIC DNA]</scope>
    <source>
        <strain evidence="8 9">CBS 13387</strain>
    </source>
</reference>
<feature type="compositionally biased region" description="Low complexity" evidence="6">
    <location>
        <begin position="427"/>
        <end position="439"/>
    </location>
</feature>
<dbReference type="SUPFAM" id="SSF47473">
    <property type="entry name" value="EF-hand"/>
    <property type="match status" value="1"/>
</dbReference>
<keyword evidence="5" id="KW-0106">Calcium</keyword>
<dbReference type="Gene3D" id="1.25.40.10">
    <property type="entry name" value="Tetratricopeptide repeat domain"/>
    <property type="match status" value="2"/>
</dbReference>
<evidence type="ECO:0000313" key="9">
    <source>
        <dbReference type="Proteomes" id="UP001217582"/>
    </source>
</evidence>
<dbReference type="CDD" id="cd00051">
    <property type="entry name" value="EFh"/>
    <property type="match status" value="2"/>
</dbReference>
<evidence type="ECO:0000256" key="6">
    <source>
        <dbReference type="SAM" id="MobiDB-lite"/>
    </source>
</evidence>
<dbReference type="Gene3D" id="1.10.238.10">
    <property type="entry name" value="EF-hand"/>
    <property type="match status" value="3"/>
</dbReference>
<dbReference type="Pfam" id="PF08238">
    <property type="entry name" value="Sel1"/>
    <property type="match status" value="7"/>
</dbReference>
<comment type="similarity">
    <text evidence="1">Belongs to the calmodulin family.</text>
</comment>
<dbReference type="SMART" id="SM00671">
    <property type="entry name" value="SEL1"/>
    <property type="match status" value="7"/>
</dbReference>